<reference evidence="1" key="1">
    <citation type="submission" date="2020-07" db="EMBL/GenBank/DDBJ databases">
        <authorList>
            <person name="Nazaruddin N."/>
        </authorList>
    </citation>
    <scope>NUCLEOTIDE SEQUENCE</scope>
</reference>
<proteinExistence type="predicted"/>
<comment type="caution">
    <text evidence="1">The sequence shown here is derived from an EMBL/GenBank/DDBJ whole genome shotgun (WGS) entry which is preliminary data.</text>
</comment>
<sequence>REINTSGSSKKLLILFTSYTETSFQIPSANTLQRHEIKYSRTVNTQDQLCKNPDTYTSNSCIPHTPLHEGKAGSLAVNFEKIHNSALQRNFPHGARDLATLPFTTLSPPMDDSSLSCIPQYMKHINNFSSTRL</sequence>
<dbReference type="Proteomes" id="UP000752696">
    <property type="component" value="Unassembled WGS sequence"/>
</dbReference>
<evidence type="ECO:0000313" key="1">
    <source>
        <dbReference type="EMBL" id="CAD1475261.1"/>
    </source>
</evidence>
<dbReference type="EMBL" id="CAJDYZ010008309">
    <property type="protein sequence ID" value="CAD1475261.1"/>
    <property type="molecule type" value="Genomic_DNA"/>
</dbReference>
<organism evidence="1 2">
    <name type="scientific">Heterotrigona itama</name>
    <dbReference type="NCBI Taxonomy" id="395501"/>
    <lineage>
        <taxon>Eukaryota</taxon>
        <taxon>Metazoa</taxon>
        <taxon>Ecdysozoa</taxon>
        <taxon>Arthropoda</taxon>
        <taxon>Hexapoda</taxon>
        <taxon>Insecta</taxon>
        <taxon>Pterygota</taxon>
        <taxon>Neoptera</taxon>
        <taxon>Endopterygota</taxon>
        <taxon>Hymenoptera</taxon>
        <taxon>Apocrita</taxon>
        <taxon>Aculeata</taxon>
        <taxon>Apoidea</taxon>
        <taxon>Anthophila</taxon>
        <taxon>Apidae</taxon>
        <taxon>Heterotrigona</taxon>
    </lineage>
</organism>
<protein>
    <submittedName>
        <fullName evidence="1">Uncharacterized protein</fullName>
    </submittedName>
</protein>
<feature type="non-terminal residue" evidence="1">
    <location>
        <position position="133"/>
    </location>
</feature>
<dbReference type="AlphaFoldDB" id="A0A6V7HAW6"/>
<name>A0A6V7HAW6_9HYME</name>
<accession>A0A6V7HAW6</accession>
<evidence type="ECO:0000313" key="2">
    <source>
        <dbReference type="Proteomes" id="UP000752696"/>
    </source>
</evidence>
<gene>
    <name evidence="1" type="ORF">MHI_LOCUS536437</name>
</gene>
<keyword evidence="2" id="KW-1185">Reference proteome</keyword>